<dbReference type="EMBL" id="RCNU01000004">
    <property type="protein sequence ID" value="RWQ96065.1"/>
    <property type="molecule type" value="Genomic_DNA"/>
</dbReference>
<keyword evidence="2" id="KW-1185">Reference proteome</keyword>
<dbReference type="AlphaFoldDB" id="A0A443HW51"/>
<sequence length="164" mass="17555">MATWYCCKCSFGPHNMALHTACISCGHPACEHCTYEDADADITLRGSEPISPYPCGPIPSSPEMPQDGVHLSNSEMALSIPSAPMPVQSLSAVGPNFSRIQHGSFTRELSTALIGSPGMSRTDAPVDGYLYICCQCGDGPKVYDVQPRCVTCNHSACSRCTHVR</sequence>
<evidence type="ECO:0008006" key="3">
    <source>
        <dbReference type="Google" id="ProtNLM"/>
    </source>
</evidence>
<comment type="caution">
    <text evidence="1">The sequence shown here is derived from an EMBL/GenBank/DDBJ whole genome shotgun (WGS) entry which is preliminary data.</text>
</comment>
<dbReference type="GeneID" id="39595671"/>
<accession>A0A443HW51</accession>
<evidence type="ECO:0000313" key="1">
    <source>
        <dbReference type="EMBL" id="RWQ96065.1"/>
    </source>
</evidence>
<gene>
    <name evidence="1" type="ORF">C8Q69DRAFT_230260</name>
</gene>
<dbReference type="Proteomes" id="UP000283841">
    <property type="component" value="Unassembled WGS sequence"/>
</dbReference>
<proteinExistence type="predicted"/>
<dbReference type="RefSeq" id="XP_028485710.1">
    <property type="nucleotide sequence ID" value="XM_028626394.1"/>
</dbReference>
<name>A0A443HW51_BYSSP</name>
<protein>
    <recommendedName>
        <fullName evidence="3">RanBP2-type domain-containing protein</fullName>
    </recommendedName>
</protein>
<evidence type="ECO:0000313" key="2">
    <source>
        <dbReference type="Proteomes" id="UP000283841"/>
    </source>
</evidence>
<reference evidence="1 2" key="1">
    <citation type="journal article" date="2018" name="Front. Microbiol.">
        <title>Genomic and genetic insights into a cosmopolitan fungus, Paecilomyces variotii (Eurotiales).</title>
        <authorList>
            <person name="Urquhart A.S."/>
            <person name="Mondo S.J."/>
            <person name="Makela M.R."/>
            <person name="Hane J.K."/>
            <person name="Wiebenga A."/>
            <person name="He G."/>
            <person name="Mihaltcheva S."/>
            <person name="Pangilinan J."/>
            <person name="Lipzen A."/>
            <person name="Barry K."/>
            <person name="de Vries R.P."/>
            <person name="Grigoriev I.V."/>
            <person name="Idnurm A."/>
        </authorList>
    </citation>
    <scope>NUCLEOTIDE SEQUENCE [LARGE SCALE GENOMIC DNA]</scope>
    <source>
        <strain evidence="1 2">CBS 101075</strain>
    </source>
</reference>
<organism evidence="1 2">
    <name type="scientific">Byssochlamys spectabilis</name>
    <name type="common">Paecilomyces variotii</name>
    <dbReference type="NCBI Taxonomy" id="264951"/>
    <lineage>
        <taxon>Eukaryota</taxon>
        <taxon>Fungi</taxon>
        <taxon>Dikarya</taxon>
        <taxon>Ascomycota</taxon>
        <taxon>Pezizomycotina</taxon>
        <taxon>Eurotiomycetes</taxon>
        <taxon>Eurotiomycetidae</taxon>
        <taxon>Eurotiales</taxon>
        <taxon>Thermoascaceae</taxon>
        <taxon>Paecilomyces</taxon>
    </lineage>
</organism>
<dbReference type="VEuPathDB" id="FungiDB:C8Q69DRAFT_230260"/>